<feature type="compositionally biased region" description="Basic residues" evidence="8">
    <location>
        <begin position="1"/>
        <end position="10"/>
    </location>
</feature>
<dbReference type="AlphaFoldDB" id="A0A5N6W360"/>
<proteinExistence type="predicted"/>
<keyword evidence="7" id="KW-0863">Zinc-finger</keyword>
<dbReference type="CDD" id="cd00067">
    <property type="entry name" value="GAL4"/>
    <property type="match status" value="1"/>
</dbReference>
<dbReference type="PROSITE" id="PS00028">
    <property type="entry name" value="ZINC_FINGER_C2H2_1"/>
    <property type="match status" value="2"/>
</dbReference>
<sequence length="418" mass="48127">MSQKMPRRTYARMPPLLDGSSAQPSFQCRYPGCSMTYQRKEHLNRHMANHEQGERFSCPYCDSILARSDLLRRHIRNYHPEREPPQSRARQACGACHARKERCDGGYPCNRCQQRRVTCPRPQGATHGKSKSQETQTRLNPDIVNSVPGESRWIAQDFIDIYFHDFHPTWPFLHWGTFELSKEPCILLQSMLMIGLWIKGDQAARDTAMTFHSKLLSAIEAQRSQWYISDSTQRRNNDTPWPMATYQSILLQLIFAVLVAKQETTLDLNLRFQLQDPKYELLTSLVETCRRLGLFHYPNMLAKYHSSAPIALVWVNVEEIKRFGLALYKIGRLCTRSASAGTTDRDSSDKRSELLTLADLDFCMPDSDEMWNAPSSIGAESIRSAVFHQACRDNRDPDNWISQTSGKLCDSRVSLDWI</sequence>
<dbReference type="SUPFAM" id="SSF57667">
    <property type="entry name" value="beta-beta-alpha zinc fingers"/>
    <property type="match status" value="1"/>
</dbReference>
<feature type="region of interest" description="Disordered" evidence="8">
    <location>
        <begin position="1"/>
        <end position="23"/>
    </location>
</feature>
<dbReference type="EMBL" id="ML738313">
    <property type="protein sequence ID" value="KAE8315277.1"/>
    <property type="molecule type" value="Genomic_DNA"/>
</dbReference>
<dbReference type="SMART" id="SM00355">
    <property type="entry name" value="ZnF_C2H2"/>
    <property type="match status" value="2"/>
</dbReference>
<keyword evidence="12" id="KW-1185">Reference proteome</keyword>
<feature type="region of interest" description="Disordered" evidence="8">
    <location>
        <begin position="119"/>
        <end position="142"/>
    </location>
</feature>
<protein>
    <submittedName>
        <fullName evidence="11">C6 and C2H2 transcription factor</fullName>
    </submittedName>
</protein>
<dbReference type="InterPro" id="IPR013087">
    <property type="entry name" value="Znf_C2H2_type"/>
</dbReference>
<dbReference type="InterPro" id="IPR036864">
    <property type="entry name" value="Zn2-C6_fun-type_DNA-bd_sf"/>
</dbReference>
<dbReference type="GO" id="GO:0000981">
    <property type="term" value="F:DNA-binding transcription factor activity, RNA polymerase II-specific"/>
    <property type="evidence" value="ECO:0007669"/>
    <property type="project" value="InterPro"/>
</dbReference>
<keyword evidence="6" id="KW-0539">Nucleus</keyword>
<evidence type="ECO:0000256" key="8">
    <source>
        <dbReference type="SAM" id="MobiDB-lite"/>
    </source>
</evidence>
<keyword evidence="4" id="KW-0238">DNA-binding</keyword>
<dbReference type="InterPro" id="IPR007219">
    <property type="entry name" value="XnlR_reg_dom"/>
</dbReference>
<dbReference type="Pfam" id="PF04082">
    <property type="entry name" value="Fungal_trans"/>
    <property type="match status" value="1"/>
</dbReference>
<dbReference type="GO" id="GO:0008270">
    <property type="term" value="F:zinc ion binding"/>
    <property type="evidence" value="ECO:0007669"/>
    <property type="project" value="UniProtKB-KW"/>
</dbReference>
<gene>
    <name evidence="11" type="ORF">BDV41DRAFT_531541</name>
</gene>
<dbReference type="InterPro" id="IPR001138">
    <property type="entry name" value="Zn2Cys6_DnaBD"/>
</dbReference>
<evidence type="ECO:0000256" key="7">
    <source>
        <dbReference type="PROSITE-ProRule" id="PRU00042"/>
    </source>
</evidence>
<evidence type="ECO:0000256" key="4">
    <source>
        <dbReference type="ARBA" id="ARBA00023125"/>
    </source>
</evidence>
<dbReference type="GO" id="GO:0009893">
    <property type="term" value="P:positive regulation of metabolic process"/>
    <property type="evidence" value="ECO:0007669"/>
    <property type="project" value="UniProtKB-ARBA"/>
</dbReference>
<evidence type="ECO:0000259" key="9">
    <source>
        <dbReference type="PROSITE" id="PS50048"/>
    </source>
</evidence>
<organism evidence="11 12">
    <name type="scientific">Aspergillus transmontanensis</name>
    <dbReference type="NCBI Taxonomy" id="1034304"/>
    <lineage>
        <taxon>Eukaryota</taxon>
        <taxon>Fungi</taxon>
        <taxon>Dikarya</taxon>
        <taxon>Ascomycota</taxon>
        <taxon>Pezizomycotina</taxon>
        <taxon>Eurotiomycetes</taxon>
        <taxon>Eurotiomycetidae</taxon>
        <taxon>Eurotiales</taxon>
        <taxon>Aspergillaceae</taxon>
        <taxon>Aspergillus</taxon>
        <taxon>Aspergillus subgen. Circumdati</taxon>
    </lineage>
</organism>
<dbReference type="PANTHER" id="PTHR47660:SF7">
    <property type="entry name" value="TRANSCRIPTION FACTOR WITH C2H2 AND ZN(2)-CYS(6) DNA BINDING DOMAIN (EUROFUNG)"/>
    <property type="match status" value="1"/>
</dbReference>
<feature type="domain" description="C2H2-type" evidence="10">
    <location>
        <begin position="56"/>
        <end position="84"/>
    </location>
</feature>
<evidence type="ECO:0000256" key="1">
    <source>
        <dbReference type="ARBA" id="ARBA00022723"/>
    </source>
</evidence>
<name>A0A5N6W360_9EURO</name>
<dbReference type="Proteomes" id="UP000325433">
    <property type="component" value="Unassembled WGS sequence"/>
</dbReference>
<dbReference type="SUPFAM" id="SSF57701">
    <property type="entry name" value="Zn2/Cys6 DNA-binding domain"/>
    <property type="match status" value="1"/>
</dbReference>
<evidence type="ECO:0000256" key="2">
    <source>
        <dbReference type="ARBA" id="ARBA00022833"/>
    </source>
</evidence>
<dbReference type="Gene3D" id="3.30.160.60">
    <property type="entry name" value="Classic Zinc Finger"/>
    <property type="match status" value="1"/>
</dbReference>
<reference evidence="12" key="1">
    <citation type="submission" date="2019-04" db="EMBL/GenBank/DDBJ databases">
        <title>Friends and foes A comparative genomics studyof 23 Aspergillus species from section Flavi.</title>
        <authorList>
            <consortium name="DOE Joint Genome Institute"/>
            <person name="Kjaerbolling I."/>
            <person name="Vesth T."/>
            <person name="Frisvad J.C."/>
            <person name="Nybo J.L."/>
            <person name="Theobald S."/>
            <person name="Kildgaard S."/>
            <person name="Isbrandt T."/>
            <person name="Kuo A."/>
            <person name="Sato A."/>
            <person name="Lyhne E.K."/>
            <person name="Kogle M.E."/>
            <person name="Wiebenga A."/>
            <person name="Kun R.S."/>
            <person name="Lubbers R.J."/>
            <person name="Makela M.R."/>
            <person name="Barry K."/>
            <person name="Chovatia M."/>
            <person name="Clum A."/>
            <person name="Daum C."/>
            <person name="Haridas S."/>
            <person name="He G."/>
            <person name="LaButti K."/>
            <person name="Lipzen A."/>
            <person name="Mondo S."/>
            <person name="Riley R."/>
            <person name="Salamov A."/>
            <person name="Simmons B.A."/>
            <person name="Magnuson J.K."/>
            <person name="Henrissat B."/>
            <person name="Mortensen U.H."/>
            <person name="Larsen T.O."/>
            <person name="Devries R.P."/>
            <person name="Grigoriev I.V."/>
            <person name="Machida M."/>
            <person name="Baker S.E."/>
            <person name="Andersen M.R."/>
        </authorList>
    </citation>
    <scope>NUCLEOTIDE SEQUENCE [LARGE SCALE GENOMIC DNA]</scope>
    <source>
        <strain evidence="12">CBS 130015</strain>
    </source>
</reference>
<dbReference type="GO" id="GO:0003677">
    <property type="term" value="F:DNA binding"/>
    <property type="evidence" value="ECO:0007669"/>
    <property type="project" value="UniProtKB-KW"/>
</dbReference>
<evidence type="ECO:0000256" key="6">
    <source>
        <dbReference type="ARBA" id="ARBA00023242"/>
    </source>
</evidence>
<feature type="domain" description="C2H2-type" evidence="10">
    <location>
        <begin position="26"/>
        <end position="55"/>
    </location>
</feature>
<dbReference type="PROSITE" id="PS50048">
    <property type="entry name" value="ZN2_CY6_FUNGAL_2"/>
    <property type="match status" value="1"/>
</dbReference>
<dbReference type="Gene3D" id="4.10.240.10">
    <property type="entry name" value="Zn(2)-C6 fungal-type DNA-binding domain"/>
    <property type="match status" value="1"/>
</dbReference>
<keyword evidence="1" id="KW-0479">Metal-binding</keyword>
<evidence type="ECO:0000313" key="11">
    <source>
        <dbReference type="EMBL" id="KAE8315277.1"/>
    </source>
</evidence>
<dbReference type="InterPro" id="IPR036236">
    <property type="entry name" value="Znf_C2H2_sf"/>
</dbReference>
<evidence type="ECO:0000256" key="3">
    <source>
        <dbReference type="ARBA" id="ARBA00023015"/>
    </source>
</evidence>
<dbReference type="PROSITE" id="PS00463">
    <property type="entry name" value="ZN2_CY6_FUNGAL_1"/>
    <property type="match status" value="1"/>
</dbReference>
<keyword evidence="3" id="KW-0805">Transcription regulation</keyword>
<evidence type="ECO:0000313" key="12">
    <source>
        <dbReference type="Proteomes" id="UP000325433"/>
    </source>
</evidence>
<accession>A0A5N6W360</accession>
<keyword evidence="2" id="KW-0862">Zinc</keyword>
<evidence type="ECO:0000259" key="10">
    <source>
        <dbReference type="PROSITE" id="PS50157"/>
    </source>
</evidence>
<feature type="domain" description="Zn(2)-C6 fungal-type" evidence="9">
    <location>
        <begin position="92"/>
        <end position="119"/>
    </location>
</feature>
<keyword evidence="5" id="KW-0804">Transcription</keyword>
<dbReference type="Pfam" id="PF00172">
    <property type="entry name" value="Zn_clus"/>
    <property type="match status" value="1"/>
</dbReference>
<dbReference type="GO" id="GO:0006351">
    <property type="term" value="P:DNA-templated transcription"/>
    <property type="evidence" value="ECO:0007669"/>
    <property type="project" value="InterPro"/>
</dbReference>
<dbReference type="PROSITE" id="PS50157">
    <property type="entry name" value="ZINC_FINGER_C2H2_2"/>
    <property type="match status" value="2"/>
</dbReference>
<dbReference type="PANTHER" id="PTHR47660">
    <property type="entry name" value="TRANSCRIPTION FACTOR WITH C2H2 AND ZN(2)-CYS(6) DNA BINDING DOMAIN (EUROFUNG)-RELATED-RELATED"/>
    <property type="match status" value="1"/>
</dbReference>
<evidence type="ECO:0000256" key="5">
    <source>
        <dbReference type="ARBA" id="ARBA00023163"/>
    </source>
</evidence>
<dbReference type="SMART" id="SM00066">
    <property type="entry name" value="GAL4"/>
    <property type="match status" value="1"/>
</dbReference>